<feature type="transmembrane region" description="Helical" evidence="2">
    <location>
        <begin position="144"/>
        <end position="161"/>
    </location>
</feature>
<feature type="transmembrane region" description="Helical" evidence="2">
    <location>
        <begin position="173"/>
        <end position="194"/>
    </location>
</feature>
<dbReference type="RefSeq" id="WP_073384203.1">
    <property type="nucleotide sequence ID" value="NZ_FQZK01000037.1"/>
</dbReference>
<proteinExistence type="inferred from homology"/>
<reference evidence="4 5" key="1">
    <citation type="submission" date="2016-11" db="EMBL/GenBank/DDBJ databases">
        <authorList>
            <person name="Jaros S."/>
            <person name="Januszkiewicz K."/>
            <person name="Wedrychowicz H."/>
        </authorList>
    </citation>
    <scope>NUCLEOTIDE SEQUENCE [LARGE SCALE GENOMIC DNA]</scope>
    <source>
        <strain evidence="4 5">CGMCC 4.5723</strain>
    </source>
</reference>
<accession>A0A1M6VVI8</accession>
<dbReference type="EMBL" id="FQZK01000037">
    <property type="protein sequence ID" value="SHK85346.1"/>
    <property type="molecule type" value="Genomic_DNA"/>
</dbReference>
<feature type="transmembrane region" description="Helical" evidence="2">
    <location>
        <begin position="99"/>
        <end position="132"/>
    </location>
</feature>
<sequence length="279" mass="29070">MTPAIVAAVLLAALLHAAWNAIAHGITDRLLGFALIGLGGMVPAVPLLFVVGPPPREAWLFLTASVLTHLVYFGLLMASYRSGEFGQVYPLARGTAPWVVALVGVGLLGEAVSAPHLLGVLVVSAGLMVLVFAGGRPSREQMRALPAAFATGLAIAAYTVVDAYGVRFTQDPLGYITWIMFFQGPVFFVVAVFTRRGRLPAQLAPVWKRGLAGGAISALAYGIVLWAQLSGALAGIAALRETSIVFAALLGTLLFKERFGAVRVAASALVVAGVLLLAL</sequence>
<name>A0A1M6VVI8_9ACTN</name>
<keyword evidence="2" id="KW-1133">Transmembrane helix</keyword>
<evidence type="ECO:0000256" key="1">
    <source>
        <dbReference type="ARBA" id="ARBA00007362"/>
    </source>
</evidence>
<feature type="transmembrane region" description="Helical" evidence="2">
    <location>
        <begin position="261"/>
        <end position="278"/>
    </location>
</feature>
<dbReference type="InterPro" id="IPR000620">
    <property type="entry name" value="EamA_dom"/>
</dbReference>
<keyword evidence="5" id="KW-1185">Reference proteome</keyword>
<dbReference type="InterPro" id="IPR037185">
    <property type="entry name" value="EmrE-like"/>
</dbReference>
<feature type="transmembrane region" description="Helical" evidence="2">
    <location>
        <begin position="58"/>
        <end position="79"/>
    </location>
</feature>
<dbReference type="GO" id="GO:0016020">
    <property type="term" value="C:membrane"/>
    <property type="evidence" value="ECO:0007669"/>
    <property type="project" value="InterPro"/>
</dbReference>
<evidence type="ECO:0000259" key="3">
    <source>
        <dbReference type="Pfam" id="PF00892"/>
    </source>
</evidence>
<feature type="transmembrane region" description="Helical" evidence="2">
    <location>
        <begin position="206"/>
        <end position="227"/>
    </location>
</feature>
<dbReference type="OrthoDB" id="9783707at2"/>
<dbReference type="Pfam" id="PF00892">
    <property type="entry name" value="EamA"/>
    <property type="match status" value="1"/>
</dbReference>
<feature type="domain" description="EamA" evidence="3">
    <location>
        <begin position="145"/>
        <end position="278"/>
    </location>
</feature>
<keyword evidence="2" id="KW-0472">Membrane</keyword>
<feature type="transmembrane region" description="Helical" evidence="2">
    <location>
        <begin position="233"/>
        <end position="254"/>
    </location>
</feature>
<dbReference type="STRING" id="758803.SAMN05421803_13733"/>
<protein>
    <submittedName>
        <fullName evidence="4">EamA-like transporter family protein</fullName>
    </submittedName>
</protein>
<feature type="transmembrane region" description="Helical" evidence="2">
    <location>
        <begin position="33"/>
        <end position="51"/>
    </location>
</feature>
<comment type="similarity">
    <text evidence="1">Belongs to the EamA transporter family.</text>
</comment>
<dbReference type="Proteomes" id="UP000184452">
    <property type="component" value="Unassembled WGS sequence"/>
</dbReference>
<keyword evidence="2" id="KW-0812">Transmembrane</keyword>
<evidence type="ECO:0000313" key="4">
    <source>
        <dbReference type="EMBL" id="SHK85346.1"/>
    </source>
</evidence>
<evidence type="ECO:0000256" key="2">
    <source>
        <dbReference type="SAM" id="Phobius"/>
    </source>
</evidence>
<evidence type="ECO:0000313" key="5">
    <source>
        <dbReference type="Proteomes" id="UP000184452"/>
    </source>
</evidence>
<dbReference type="Gene3D" id="1.10.3730.20">
    <property type="match status" value="1"/>
</dbReference>
<organism evidence="4 5">
    <name type="scientific">Nocardiopsis flavescens</name>
    <dbReference type="NCBI Taxonomy" id="758803"/>
    <lineage>
        <taxon>Bacteria</taxon>
        <taxon>Bacillati</taxon>
        <taxon>Actinomycetota</taxon>
        <taxon>Actinomycetes</taxon>
        <taxon>Streptosporangiales</taxon>
        <taxon>Nocardiopsidaceae</taxon>
        <taxon>Nocardiopsis</taxon>
    </lineage>
</organism>
<dbReference type="AlphaFoldDB" id="A0A1M6VVI8"/>
<gene>
    <name evidence="4" type="ORF">SAMN05421803_13733</name>
</gene>
<dbReference type="SUPFAM" id="SSF103481">
    <property type="entry name" value="Multidrug resistance efflux transporter EmrE"/>
    <property type="match status" value="2"/>
</dbReference>